<evidence type="ECO:0000313" key="1">
    <source>
        <dbReference type="EMBL" id="KAK8775809.1"/>
    </source>
</evidence>
<accession>A0AAQ4EM10</accession>
<dbReference type="EMBL" id="JARKHS020013701">
    <property type="protein sequence ID" value="KAK8775809.1"/>
    <property type="molecule type" value="Genomic_DNA"/>
</dbReference>
<name>A0AAQ4EM10_AMBAM</name>
<dbReference type="AlphaFoldDB" id="A0AAQ4EM10"/>
<comment type="caution">
    <text evidence="1">The sequence shown here is derived from an EMBL/GenBank/DDBJ whole genome shotgun (WGS) entry which is preliminary data.</text>
</comment>
<dbReference type="Proteomes" id="UP001321473">
    <property type="component" value="Unassembled WGS sequence"/>
</dbReference>
<reference evidence="1 2" key="1">
    <citation type="journal article" date="2023" name="Arcadia Sci">
        <title>De novo assembly of a long-read Amblyomma americanum tick genome.</title>
        <authorList>
            <person name="Chou S."/>
            <person name="Poskanzer K.E."/>
            <person name="Rollins M."/>
            <person name="Thuy-Boun P.S."/>
        </authorList>
    </citation>
    <scope>NUCLEOTIDE SEQUENCE [LARGE SCALE GENOMIC DNA]</scope>
    <source>
        <strain evidence="1">F_SG_1</strain>
        <tissue evidence="1">Salivary glands</tissue>
    </source>
</reference>
<keyword evidence="2" id="KW-1185">Reference proteome</keyword>
<evidence type="ECO:0000313" key="2">
    <source>
        <dbReference type="Proteomes" id="UP001321473"/>
    </source>
</evidence>
<gene>
    <name evidence="1" type="ORF">V5799_030849</name>
</gene>
<protein>
    <submittedName>
        <fullName evidence="1">Uncharacterized protein</fullName>
    </submittedName>
</protein>
<organism evidence="1 2">
    <name type="scientific">Amblyomma americanum</name>
    <name type="common">Lone star tick</name>
    <dbReference type="NCBI Taxonomy" id="6943"/>
    <lineage>
        <taxon>Eukaryota</taxon>
        <taxon>Metazoa</taxon>
        <taxon>Ecdysozoa</taxon>
        <taxon>Arthropoda</taxon>
        <taxon>Chelicerata</taxon>
        <taxon>Arachnida</taxon>
        <taxon>Acari</taxon>
        <taxon>Parasitiformes</taxon>
        <taxon>Ixodida</taxon>
        <taxon>Ixodoidea</taxon>
        <taxon>Ixodidae</taxon>
        <taxon>Amblyomminae</taxon>
        <taxon>Amblyomma</taxon>
    </lineage>
</organism>
<proteinExistence type="predicted"/>
<sequence length="85" mass="10046">MCLTDTPWSMHHVLLHSLHSAELRHIYETADHWKHILRKICNRSNFVSHGRTFDNSNICEGWILIRWKYLTSWSVIPSSISLSVM</sequence>